<evidence type="ECO:0000259" key="2">
    <source>
        <dbReference type="Pfam" id="PF20066"/>
    </source>
</evidence>
<dbReference type="eggNOG" id="ENOG5032RRC">
    <property type="taxonomic scope" value="Bacteria"/>
</dbReference>
<dbReference type="PATRIC" id="fig|1280954.3.peg.315"/>
<dbReference type="STRING" id="1280954.HPO_01535"/>
<evidence type="ECO:0000313" key="4">
    <source>
        <dbReference type="Proteomes" id="UP000027100"/>
    </source>
</evidence>
<dbReference type="Proteomes" id="UP000027100">
    <property type="component" value="Unassembled WGS sequence"/>
</dbReference>
<protein>
    <recommendedName>
        <fullName evidence="2">Glyoxalase-related protein domain-containing protein</fullName>
    </recommendedName>
</protein>
<evidence type="ECO:0000256" key="1">
    <source>
        <dbReference type="SAM" id="MobiDB-lite"/>
    </source>
</evidence>
<feature type="region of interest" description="Disordered" evidence="1">
    <location>
        <begin position="1"/>
        <end position="27"/>
    </location>
</feature>
<accession>A0A062VDP6</accession>
<dbReference type="OrthoDB" id="7350221at2"/>
<dbReference type="Pfam" id="PF20066">
    <property type="entry name" value="Glyoxalase_8"/>
    <property type="match status" value="1"/>
</dbReference>
<reference evidence="3 4" key="1">
    <citation type="journal article" date="2014" name="Antonie Van Leeuwenhoek">
        <title>Hyphomonas beringensis sp. nov. and Hyphomonas chukchiensis sp. nov., isolated from surface seawater of the Bering Sea and Chukchi Sea.</title>
        <authorList>
            <person name="Li C."/>
            <person name="Lai Q."/>
            <person name="Li G."/>
            <person name="Dong C."/>
            <person name="Wang J."/>
            <person name="Liao Y."/>
            <person name="Shao Z."/>
        </authorList>
    </citation>
    <scope>NUCLEOTIDE SEQUENCE [LARGE SCALE GENOMIC DNA]</scope>
    <source>
        <strain evidence="3 4">PS728</strain>
    </source>
</reference>
<proteinExistence type="predicted"/>
<feature type="compositionally biased region" description="Basic and acidic residues" evidence="1">
    <location>
        <begin position="9"/>
        <end position="25"/>
    </location>
</feature>
<evidence type="ECO:0000313" key="3">
    <source>
        <dbReference type="EMBL" id="KDA00670.1"/>
    </source>
</evidence>
<keyword evidence="4" id="KW-1185">Reference proteome</keyword>
<dbReference type="EMBL" id="ARYM01000001">
    <property type="protein sequence ID" value="KDA00670.1"/>
    <property type="molecule type" value="Genomic_DNA"/>
</dbReference>
<sequence>MSSPITNREQAKARAREIRAERARSGDPVSHSQALELVARELGYRDWNTASARLSNEPEVPLQVGDFVSGRYLKQPFTGRVLGVKELYDGAAFEVTIHFDEAVDVVEFDSFSNLRTRVTITVSAAGVSQARTSDGAPHMIVERTGTEIV</sequence>
<gene>
    <name evidence="3" type="ORF">HPO_01535</name>
</gene>
<name>A0A062VDP6_9PROT</name>
<organism evidence="3 4">
    <name type="scientific">Hyphomonas polymorpha PS728</name>
    <dbReference type="NCBI Taxonomy" id="1280954"/>
    <lineage>
        <taxon>Bacteria</taxon>
        <taxon>Pseudomonadati</taxon>
        <taxon>Pseudomonadota</taxon>
        <taxon>Alphaproteobacteria</taxon>
        <taxon>Hyphomonadales</taxon>
        <taxon>Hyphomonadaceae</taxon>
        <taxon>Hyphomonas</taxon>
    </lineage>
</organism>
<dbReference type="AlphaFoldDB" id="A0A062VDP6"/>
<feature type="domain" description="Glyoxalase-related protein" evidence="2">
    <location>
        <begin position="1"/>
        <end position="142"/>
    </location>
</feature>
<dbReference type="RefSeq" id="WP_035593533.1">
    <property type="nucleotide sequence ID" value="NZ_ARYM01000001.1"/>
</dbReference>
<comment type="caution">
    <text evidence="3">The sequence shown here is derived from an EMBL/GenBank/DDBJ whole genome shotgun (WGS) entry which is preliminary data.</text>
</comment>
<dbReference type="InterPro" id="IPR045517">
    <property type="entry name" value="Glyoxalase_8"/>
</dbReference>